<sequence length="625" mass="69750">MPSLVCTSRIKAVDDHTTVVLFSKHCLVQGNPSDTVYAVKQARIPDNVDILLASNLTFTISGLLDRKKVSADCIQRSHLARHIVEYLKTNAAVLGLSTISDVHRGDEDDVPTFTVHSSRYMPSSSEMKSTHLTLTAIHLRYEWKDSACLDSSQLHPFSPNLSLPFLTLLDNLIGRFVTWHLVKRYPLIFGTWFKQLDIEATFFLKIFRMLLDMMKRSPNPEFRSTCKRLLKSIKRKQLSILSLSNASLSNLLAEVGHDNLDTLRVREKGPELSVEDAFCRAMDHCYRRVIRRPVFKNANYLCTASADAGDDDELALDQVPLLQAASGSLRESDILSNFRMPVAFAPLDSDHIVSPRFSDNASSDSALVDIDLERRDSDVDLDSQSDDDFVDSDFSFDKELSSLATSNRSVVHHAEPIEDILVRSPSPCEQENLSMSSPWHSDVEPPDSVRVYASCPFTGLEHLMDMDSDMDDIGLDSLSPVSQNDASLFDTHALSQSGLELGKPNFVPPISPAQEPSDAEHLEDLDRLDCLMFLDNYDLGSPADDHISFAFDADIGISLDLDTDDHTSSHCSPAHLDSDGEEVLSDDCEDMVIDHIDCQLEDSSDDEVEMVEMRGPEMFEILDSD</sequence>
<reference evidence="2" key="1">
    <citation type="journal article" date="2017" name="Nat. Ecol. Evol.">
        <title>Genome expansion and lineage-specific genetic innovations in the forest pathogenic fungi Armillaria.</title>
        <authorList>
            <person name="Sipos G."/>
            <person name="Prasanna A.N."/>
            <person name="Walter M.C."/>
            <person name="O'Connor E."/>
            <person name="Balint B."/>
            <person name="Krizsan K."/>
            <person name="Kiss B."/>
            <person name="Hess J."/>
            <person name="Varga T."/>
            <person name="Slot J."/>
            <person name="Riley R."/>
            <person name="Boka B."/>
            <person name="Rigling D."/>
            <person name="Barry K."/>
            <person name="Lee J."/>
            <person name="Mihaltcheva S."/>
            <person name="LaButti K."/>
            <person name="Lipzen A."/>
            <person name="Waldron R."/>
            <person name="Moloney N.M."/>
            <person name="Sperisen C."/>
            <person name="Kredics L."/>
            <person name="Vagvoelgyi C."/>
            <person name="Patrignani A."/>
            <person name="Fitzpatrick D."/>
            <person name="Nagy I."/>
            <person name="Doyle S."/>
            <person name="Anderson J.B."/>
            <person name="Grigoriev I.V."/>
            <person name="Gueldener U."/>
            <person name="Muensterkoetter M."/>
            <person name="Nagy L.G."/>
        </authorList>
    </citation>
    <scope>NUCLEOTIDE SEQUENCE [LARGE SCALE GENOMIC DNA]</scope>
    <source>
        <strain evidence="2">C18/9</strain>
    </source>
</reference>
<dbReference type="OMA" id="DHISFAF"/>
<evidence type="ECO:0000313" key="2">
    <source>
        <dbReference type="Proteomes" id="UP000219338"/>
    </source>
</evidence>
<organism evidence="1 2">
    <name type="scientific">Armillaria ostoyae</name>
    <name type="common">Armillaria root rot fungus</name>
    <dbReference type="NCBI Taxonomy" id="47428"/>
    <lineage>
        <taxon>Eukaryota</taxon>
        <taxon>Fungi</taxon>
        <taxon>Dikarya</taxon>
        <taxon>Basidiomycota</taxon>
        <taxon>Agaricomycotina</taxon>
        <taxon>Agaricomycetes</taxon>
        <taxon>Agaricomycetidae</taxon>
        <taxon>Agaricales</taxon>
        <taxon>Marasmiineae</taxon>
        <taxon>Physalacriaceae</taxon>
        <taxon>Armillaria</taxon>
    </lineage>
</organism>
<dbReference type="Proteomes" id="UP000219338">
    <property type="component" value="Unassembled WGS sequence"/>
</dbReference>
<dbReference type="STRING" id="47428.A0A284RFK5"/>
<accession>A0A284RFK5</accession>
<dbReference type="EMBL" id="FUEG01000008">
    <property type="protein sequence ID" value="SJL07525.1"/>
    <property type="molecule type" value="Genomic_DNA"/>
</dbReference>
<dbReference type="OrthoDB" id="3141012at2759"/>
<protein>
    <submittedName>
        <fullName evidence="1">Uncharacterized protein</fullName>
    </submittedName>
</protein>
<dbReference type="AlphaFoldDB" id="A0A284RFK5"/>
<name>A0A284RFK5_ARMOS</name>
<proteinExistence type="predicted"/>
<gene>
    <name evidence="1" type="ORF">ARMOST_10875</name>
</gene>
<evidence type="ECO:0000313" key="1">
    <source>
        <dbReference type="EMBL" id="SJL07525.1"/>
    </source>
</evidence>
<keyword evidence="2" id="KW-1185">Reference proteome</keyword>